<evidence type="ECO:0000256" key="1">
    <source>
        <dbReference type="SAM" id="MobiDB-lite"/>
    </source>
</evidence>
<keyword evidence="2" id="KW-0812">Transmembrane</keyword>
<reference evidence="3 4" key="1">
    <citation type="submission" date="2019-02" db="EMBL/GenBank/DDBJ databases">
        <title>Deep-cultivation of Planctomycetes and their phenomic and genomic characterization uncovers novel biology.</title>
        <authorList>
            <person name="Wiegand S."/>
            <person name="Jogler M."/>
            <person name="Boedeker C."/>
            <person name="Pinto D."/>
            <person name="Vollmers J."/>
            <person name="Rivas-Marin E."/>
            <person name="Kohn T."/>
            <person name="Peeters S.H."/>
            <person name="Heuer A."/>
            <person name="Rast P."/>
            <person name="Oberbeckmann S."/>
            <person name="Bunk B."/>
            <person name="Jeske O."/>
            <person name="Meyerdierks A."/>
            <person name="Storesund J.E."/>
            <person name="Kallscheuer N."/>
            <person name="Luecker S."/>
            <person name="Lage O.M."/>
            <person name="Pohl T."/>
            <person name="Merkel B.J."/>
            <person name="Hornburger P."/>
            <person name="Mueller R.-W."/>
            <person name="Bruemmer F."/>
            <person name="Labrenz M."/>
            <person name="Spormann A.M."/>
            <person name="Op Den Camp H."/>
            <person name="Overmann J."/>
            <person name="Amann R."/>
            <person name="Jetten M.S.M."/>
            <person name="Mascher T."/>
            <person name="Medema M.H."/>
            <person name="Devos D.P."/>
            <person name="Kaster A.-K."/>
            <person name="Ovreas L."/>
            <person name="Rohde M."/>
            <person name="Galperin M.Y."/>
            <person name="Jogler C."/>
        </authorList>
    </citation>
    <scope>NUCLEOTIDE SEQUENCE [LARGE SCALE GENOMIC DNA]</scope>
    <source>
        <strain evidence="3 4">KOR42</strain>
    </source>
</reference>
<evidence type="ECO:0000313" key="4">
    <source>
        <dbReference type="Proteomes" id="UP000317243"/>
    </source>
</evidence>
<dbReference type="AlphaFoldDB" id="A0A5C5WID8"/>
<feature type="region of interest" description="Disordered" evidence="1">
    <location>
        <begin position="473"/>
        <end position="496"/>
    </location>
</feature>
<evidence type="ECO:0000256" key="2">
    <source>
        <dbReference type="SAM" id="Phobius"/>
    </source>
</evidence>
<dbReference type="SUPFAM" id="SSF53067">
    <property type="entry name" value="Actin-like ATPase domain"/>
    <property type="match status" value="1"/>
</dbReference>
<dbReference type="RefSeq" id="WP_146511264.1">
    <property type="nucleotide sequence ID" value="NZ_SIHI01000017.1"/>
</dbReference>
<feature type="transmembrane region" description="Helical" evidence="2">
    <location>
        <begin position="312"/>
        <end position="332"/>
    </location>
</feature>
<protein>
    <submittedName>
        <fullName evidence="3">Competence protein A</fullName>
    </submittedName>
</protein>
<dbReference type="InterPro" id="IPR043129">
    <property type="entry name" value="ATPase_NBD"/>
</dbReference>
<dbReference type="Gene3D" id="3.30.420.380">
    <property type="match status" value="1"/>
</dbReference>
<accession>A0A5C5WID8</accession>
<dbReference type="Proteomes" id="UP000317243">
    <property type="component" value="Unassembled WGS sequence"/>
</dbReference>
<dbReference type="EMBL" id="SIHI01000017">
    <property type="protein sequence ID" value="TWT49889.1"/>
    <property type="molecule type" value="Genomic_DNA"/>
</dbReference>
<dbReference type="PANTHER" id="PTHR32432:SF3">
    <property type="entry name" value="ETHANOLAMINE UTILIZATION PROTEIN EUTJ"/>
    <property type="match status" value="1"/>
</dbReference>
<evidence type="ECO:0000313" key="3">
    <source>
        <dbReference type="EMBL" id="TWT49889.1"/>
    </source>
</evidence>
<name>A0A5C5WID8_9PLAN</name>
<proteinExistence type="predicted"/>
<organism evidence="3 4">
    <name type="scientific">Thalassoglobus neptunius</name>
    <dbReference type="NCBI Taxonomy" id="1938619"/>
    <lineage>
        <taxon>Bacteria</taxon>
        <taxon>Pseudomonadati</taxon>
        <taxon>Planctomycetota</taxon>
        <taxon>Planctomycetia</taxon>
        <taxon>Planctomycetales</taxon>
        <taxon>Planctomycetaceae</taxon>
        <taxon>Thalassoglobus</taxon>
    </lineage>
</organism>
<dbReference type="PANTHER" id="PTHR32432">
    <property type="entry name" value="CELL DIVISION PROTEIN FTSA-RELATED"/>
    <property type="match status" value="1"/>
</dbReference>
<dbReference type="InterPro" id="IPR050696">
    <property type="entry name" value="FtsA/MreB"/>
</dbReference>
<gene>
    <name evidence="3" type="ORF">KOR42_38410</name>
</gene>
<comment type="caution">
    <text evidence="3">The sequence shown here is derived from an EMBL/GenBank/DDBJ whole genome shotgun (WGS) entry which is preliminary data.</text>
</comment>
<keyword evidence="2" id="KW-0472">Membrane</keyword>
<dbReference type="OrthoDB" id="273477at2"/>
<keyword evidence="2" id="KW-1133">Transmembrane helix</keyword>
<sequence length="496" mass="54968">MSTKLIVEWSRYATRFLQADTSGRVSHVAEFSHDQLNDMTTPADEIADSLSSWMKSSGVTAGPATLLLPRESVVARLLQLPQAPPEEIPDLVRFQAAAKSAMPIDDLAFDYLPVHGDSSHDSHAVLTISTEKRQLTRIQNVLRSIGIEVERVTVSPLAIANVVHQFSNASLGSDEPEMVIYQRGLDLEISIFDRRSLVFSHSINLPDTDHLKPLESALTRSIVALNQTHPNVSIDRCFLVGSHTDDSIRTFLEQRFRGNVQHVSIDEAHSRSHDIAGFEPLIGAAIPPPEQDLSVDLIHPRKRIEKPDRSRLYWTVGGVLAASALLLGYFVFRSQKLNLEASIVDIDSKIFQINKVLEAGKPTMNAFSNIDQWQLGDAPPIDSWNSLRNSFPGTDRVYLSELRFSPLSDPAFSAQFKGIGFAKQRSDIEQLADLLVRNGFEVIPTTPRNSGIDPDYPFTFDMDVKQIRVITLPPSKEEEAVETAQSEADAASPSKS</sequence>
<keyword evidence="4" id="KW-1185">Reference proteome</keyword>